<evidence type="ECO:0000259" key="2">
    <source>
        <dbReference type="Pfam" id="PF20434"/>
    </source>
</evidence>
<dbReference type="Pfam" id="PF20434">
    <property type="entry name" value="BD-FAE"/>
    <property type="match status" value="1"/>
</dbReference>
<evidence type="ECO:0000256" key="1">
    <source>
        <dbReference type="ARBA" id="ARBA00022801"/>
    </source>
</evidence>
<keyword evidence="6" id="KW-1185">Reference proteome</keyword>
<dbReference type="Proteomes" id="UP000595847">
    <property type="component" value="Chromosome"/>
</dbReference>
<dbReference type="Proteomes" id="UP000677234">
    <property type="component" value="Chromosome"/>
</dbReference>
<dbReference type="InterPro" id="IPR029058">
    <property type="entry name" value="AB_hydrolase_fold"/>
</dbReference>
<gene>
    <name evidence="3" type="ORF">JD108_21545</name>
    <name evidence="4" type="ORF">KDJ56_21480</name>
</gene>
<dbReference type="KEGG" id="bcop:JD108_21545"/>
<dbReference type="Gene3D" id="3.40.50.1820">
    <property type="entry name" value="alpha/beta hydrolase"/>
    <property type="match status" value="1"/>
</dbReference>
<dbReference type="InterPro" id="IPR049492">
    <property type="entry name" value="BD-FAE-like_dom"/>
</dbReference>
<keyword evidence="1 3" id="KW-0378">Hydrolase</keyword>
<reference evidence="3 5" key="1">
    <citation type="submission" date="2020-12" db="EMBL/GenBank/DDBJ databases">
        <title>strain FJAT-54423T represents a novel species of the genus Brevibacillus.</title>
        <authorList>
            <person name="Tang R."/>
        </authorList>
    </citation>
    <scope>NUCLEOTIDE SEQUENCE [LARGE SCALE GENOMIC DNA]</scope>
    <source>
        <strain evidence="3 5">FJAT-54423</strain>
    </source>
</reference>
<proteinExistence type="predicted"/>
<dbReference type="InterPro" id="IPR050300">
    <property type="entry name" value="GDXG_lipolytic_enzyme"/>
</dbReference>
<protein>
    <submittedName>
        <fullName evidence="3">Alpha/beta hydrolase</fullName>
    </submittedName>
</protein>
<evidence type="ECO:0000313" key="3">
    <source>
        <dbReference type="EMBL" id="QQE74365.1"/>
    </source>
</evidence>
<dbReference type="AlphaFoldDB" id="A0A7T5EKL2"/>
<evidence type="ECO:0000313" key="5">
    <source>
        <dbReference type="Proteomes" id="UP000595847"/>
    </source>
</evidence>
<dbReference type="EMBL" id="CP066308">
    <property type="protein sequence ID" value="QQE74365.1"/>
    <property type="molecule type" value="Genomic_DNA"/>
</dbReference>
<name>A0A7T5EKL2_9BACL</name>
<feature type="domain" description="BD-FAE-like" evidence="2">
    <location>
        <begin position="3"/>
        <end position="194"/>
    </location>
</feature>
<evidence type="ECO:0000313" key="6">
    <source>
        <dbReference type="Proteomes" id="UP000677234"/>
    </source>
</evidence>
<dbReference type="EMBL" id="CP073708">
    <property type="protein sequence ID" value="QUO41447.1"/>
    <property type="molecule type" value="Genomic_DNA"/>
</dbReference>
<dbReference type="SUPFAM" id="SSF53474">
    <property type="entry name" value="alpha/beta-Hydrolases"/>
    <property type="match status" value="1"/>
</dbReference>
<dbReference type="PANTHER" id="PTHR48081">
    <property type="entry name" value="AB HYDROLASE SUPERFAMILY PROTEIN C4A8.06C"/>
    <property type="match status" value="1"/>
</dbReference>
<reference evidence="4" key="2">
    <citation type="submission" date="2021-04" db="EMBL/GenBank/DDBJ databases">
        <title>Brevibacillus composti FJAT-54423, complete genome.</title>
        <authorList>
            <person name="Tang R."/>
        </authorList>
    </citation>
    <scope>NUCLEOTIDE SEQUENCE</scope>
    <source>
        <strain evidence="4">FJAT-54424</strain>
    </source>
</reference>
<accession>A0A7T5EKL2</accession>
<organism evidence="3 5">
    <name type="scientific">Brevibacillus composti</name>
    <dbReference type="NCBI Taxonomy" id="2796470"/>
    <lineage>
        <taxon>Bacteria</taxon>
        <taxon>Bacillati</taxon>
        <taxon>Bacillota</taxon>
        <taxon>Bacilli</taxon>
        <taxon>Bacillales</taxon>
        <taxon>Paenibacillaceae</taxon>
        <taxon>Brevibacillus</taxon>
    </lineage>
</organism>
<dbReference type="GO" id="GO:0016787">
    <property type="term" value="F:hydrolase activity"/>
    <property type="evidence" value="ECO:0007669"/>
    <property type="project" value="UniProtKB-KW"/>
</dbReference>
<sequence length="238" mass="26852">MERYNQAGFSVFSIDYRLAPESRLPEIVEDVRDALAWLKQEGQSRFDLDVSRIAVAGSSAGGYLGLMTGTFADKPTAIVSFYGYGDIVGDWYGRPDPFYCRMPLVTRDEAYSIVGNRVISTAGLGRFSFYQYCRQQGVWAKEVSGINPRLDKQPLLAYCPLYRVEPDYPPTLLLHGTKDTDVPYEQSALMAEELTRKGVPNQLIRLEGMGHLFDRNMSDPVVAQAFDQVIDFLQTHLR</sequence>
<evidence type="ECO:0000313" key="4">
    <source>
        <dbReference type="EMBL" id="QUO41447.1"/>
    </source>
</evidence>